<evidence type="ECO:0000259" key="11">
    <source>
        <dbReference type="Pfam" id="PF08245"/>
    </source>
</evidence>
<evidence type="ECO:0000256" key="2">
    <source>
        <dbReference type="ARBA" id="ARBA00022618"/>
    </source>
</evidence>
<organism evidence="12 13">
    <name type="scientific">Gulosibacter macacae</name>
    <dbReference type="NCBI Taxonomy" id="2488791"/>
    <lineage>
        <taxon>Bacteria</taxon>
        <taxon>Bacillati</taxon>
        <taxon>Actinomycetota</taxon>
        <taxon>Actinomycetes</taxon>
        <taxon>Micrococcales</taxon>
        <taxon>Microbacteriaceae</taxon>
        <taxon>Gulosibacter</taxon>
    </lineage>
</organism>
<dbReference type="InterPro" id="IPR035911">
    <property type="entry name" value="MurE/MurF_N"/>
</dbReference>
<dbReference type="UniPathway" id="UPA00219"/>
<gene>
    <name evidence="7" type="primary">murE</name>
    <name evidence="12" type="ORF">EG850_06175</name>
</gene>
<evidence type="ECO:0000259" key="10">
    <source>
        <dbReference type="Pfam" id="PF02875"/>
    </source>
</evidence>
<reference evidence="12 13" key="1">
    <citation type="submission" date="2018-11" db="EMBL/GenBank/DDBJ databases">
        <title>YIM 102482-1 draft genome.</title>
        <authorList>
            <person name="Li G."/>
            <person name="Jiang Y."/>
        </authorList>
    </citation>
    <scope>NUCLEOTIDE SEQUENCE [LARGE SCALE GENOMIC DNA]</scope>
    <source>
        <strain evidence="12 13">YIM 102482-1</strain>
    </source>
</reference>
<dbReference type="EMBL" id="RQVS01000006">
    <property type="protein sequence ID" value="RRJ86986.1"/>
    <property type="molecule type" value="Genomic_DNA"/>
</dbReference>
<protein>
    <recommendedName>
        <fullName evidence="7">UDP-N-acetylmuramyl-tripeptide synthetase</fullName>
        <ecNumber evidence="7">6.3.2.-</ecNumber>
    </recommendedName>
    <alternativeName>
        <fullName evidence="7">UDP-MurNAc-tripeptide synthetase</fullName>
    </alternativeName>
</protein>
<keyword evidence="7" id="KW-0067">ATP-binding</keyword>
<evidence type="ECO:0000259" key="9">
    <source>
        <dbReference type="Pfam" id="PF01225"/>
    </source>
</evidence>
<feature type="binding site" evidence="7">
    <location>
        <begin position="159"/>
        <end position="165"/>
    </location>
    <ligand>
        <name>ATP</name>
        <dbReference type="ChEBI" id="CHEBI:30616"/>
    </ligand>
</feature>
<dbReference type="InterPro" id="IPR036565">
    <property type="entry name" value="Mur-like_cat_sf"/>
</dbReference>
<dbReference type="NCBIfam" id="NF001126">
    <property type="entry name" value="PRK00139.1-4"/>
    <property type="match status" value="1"/>
</dbReference>
<evidence type="ECO:0000256" key="8">
    <source>
        <dbReference type="RuleBase" id="RU004135"/>
    </source>
</evidence>
<feature type="binding site" evidence="7">
    <location>
        <position position="78"/>
    </location>
    <ligand>
        <name>UDP-N-acetyl-alpha-D-muramoyl-L-alanyl-D-glutamate</name>
        <dbReference type="ChEBI" id="CHEBI:83900"/>
    </ligand>
</feature>
<dbReference type="InterPro" id="IPR013221">
    <property type="entry name" value="Mur_ligase_cen"/>
</dbReference>
<evidence type="ECO:0000256" key="7">
    <source>
        <dbReference type="HAMAP-Rule" id="MF_00208"/>
    </source>
</evidence>
<name>A0A3P3VZD5_9MICO</name>
<dbReference type="PANTHER" id="PTHR23135:SF4">
    <property type="entry name" value="UDP-N-ACETYLMURAMOYL-L-ALANYL-D-GLUTAMATE--2,6-DIAMINOPIMELATE LIGASE MURE HOMOLOG, CHLOROPLASTIC"/>
    <property type="match status" value="1"/>
</dbReference>
<proteinExistence type="inferred from homology"/>
<dbReference type="InterPro" id="IPR036615">
    <property type="entry name" value="Mur_ligase_C_dom_sf"/>
</dbReference>
<comment type="similarity">
    <text evidence="1 7">Belongs to the MurCDEF family. MurE subfamily.</text>
</comment>
<dbReference type="HAMAP" id="MF_00208">
    <property type="entry name" value="MurE"/>
    <property type="match status" value="1"/>
</dbReference>
<dbReference type="InterPro" id="IPR000713">
    <property type="entry name" value="Mur_ligase_N"/>
</dbReference>
<keyword evidence="7 12" id="KW-0436">Ligase</keyword>
<feature type="binding site" evidence="7">
    <location>
        <begin position="201"/>
        <end position="202"/>
    </location>
    <ligand>
        <name>UDP-N-acetyl-alpha-D-muramoyl-L-alanyl-D-glutamate</name>
        <dbReference type="ChEBI" id="CHEBI:83900"/>
    </ligand>
</feature>
<feature type="modified residue" description="N6-carboxylysine" evidence="7">
    <location>
        <position position="268"/>
    </location>
</feature>
<dbReference type="InterPro" id="IPR005761">
    <property type="entry name" value="UDP-N-AcMur-Glu-dNH2Pim_ligase"/>
</dbReference>
<dbReference type="Pfam" id="PF02875">
    <property type="entry name" value="Mur_ligase_C"/>
    <property type="match status" value="1"/>
</dbReference>
<feature type="domain" description="Mur ligase N-terminal catalytic" evidence="9">
    <location>
        <begin position="71"/>
        <end position="117"/>
    </location>
</feature>
<feature type="binding site" evidence="7">
    <location>
        <position position="200"/>
    </location>
    <ligand>
        <name>UDP-N-acetyl-alpha-D-muramoyl-L-alanyl-D-glutamate</name>
        <dbReference type="ChEBI" id="CHEBI:83900"/>
    </ligand>
</feature>
<feature type="domain" description="Mur ligase central" evidence="11">
    <location>
        <begin position="157"/>
        <end position="360"/>
    </location>
</feature>
<dbReference type="AlphaFoldDB" id="A0A3P3VZD5"/>
<comment type="cofactor">
    <cofactor evidence="7">
        <name>Mg(2+)</name>
        <dbReference type="ChEBI" id="CHEBI:18420"/>
    </cofactor>
</comment>
<evidence type="ECO:0000313" key="13">
    <source>
        <dbReference type="Proteomes" id="UP000274391"/>
    </source>
</evidence>
<comment type="caution">
    <text evidence="7">Lacks conserved residue(s) required for the propagation of feature annotation.</text>
</comment>
<dbReference type="GO" id="GO:0008360">
    <property type="term" value="P:regulation of cell shape"/>
    <property type="evidence" value="ECO:0007669"/>
    <property type="project" value="UniProtKB-KW"/>
</dbReference>
<comment type="subcellular location">
    <subcellularLocation>
        <location evidence="7 8">Cytoplasm</location>
    </subcellularLocation>
</comment>
<evidence type="ECO:0000256" key="1">
    <source>
        <dbReference type="ARBA" id="ARBA00005898"/>
    </source>
</evidence>
<dbReference type="Proteomes" id="UP000274391">
    <property type="component" value="Unassembled WGS sequence"/>
</dbReference>
<evidence type="ECO:0000313" key="12">
    <source>
        <dbReference type="EMBL" id="RRJ86986.1"/>
    </source>
</evidence>
<keyword evidence="7" id="KW-0547">Nucleotide-binding</keyword>
<evidence type="ECO:0000256" key="4">
    <source>
        <dbReference type="ARBA" id="ARBA00022984"/>
    </source>
</evidence>
<keyword evidence="7" id="KW-0963">Cytoplasm</keyword>
<keyword evidence="7" id="KW-0460">Magnesium</keyword>
<evidence type="ECO:0000256" key="3">
    <source>
        <dbReference type="ARBA" id="ARBA00022960"/>
    </source>
</evidence>
<dbReference type="Gene3D" id="3.40.1390.10">
    <property type="entry name" value="MurE/MurF, N-terminal domain"/>
    <property type="match status" value="1"/>
</dbReference>
<dbReference type="GO" id="GO:0005737">
    <property type="term" value="C:cytoplasm"/>
    <property type="evidence" value="ECO:0007669"/>
    <property type="project" value="UniProtKB-SubCell"/>
</dbReference>
<sequence>MRGGDRHERATSVAQDGGHPHCLAYRPGASIGGLAGRPAPPDVAGGEMRLADALEGVAIRETACFDPDLKVDSVTIDSRQAHPGAVFVAVPGFKQDGARFIPAAIAAGSRVIVTAALPADPAPGITYLAVDDVRAAIAPISRNVYGRADERMRMLGVTGTNGKTTVAYFTAEILRAHQRRVGIMGTIGFDIDGEIIETPNTTPEAPLLHSLLRDAANAGVDDVIMEVSSHSLELHRADGIPFAVTMFTNLTEDHLELHGDMERYYAAKRKLFELAPESVAVIDIDGPWGRRLADEREATGSPVLRTSAADPLAGLRAENVRMSILCTEFELVYQDARRPVRLHWLGDYNVRNALTAAGAALSLGYSLDETVAGLEAAKPVTGRLEPIANDDDLAIIIDYAHTTDALAACLRAVRALSDRPITLVHGVLGDRVHALRHEMGVIAAHGADHVIFTEDDLKADTLEGVLADVAPALDAGPATWELIENRWDAIGAGVERARRGDILVIAGKGHERQLILGDGAGVIYLNEHDAVAEALAGRDPRALDPRG</sequence>
<keyword evidence="4 7" id="KW-0573">Peptidoglycan synthesis</keyword>
<dbReference type="GO" id="GO:0009252">
    <property type="term" value="P:peptidoglycan biosynthetic process"/>
    <property type="evidence" value="ECO:0007669"/>
    <property type="project" value="UniProtKB-UniRule"/>
</dbReference>
<dbReference type="PANTHER" id="PTHR23135">
    <property type="entry name" value="MUR LIGASE FAMILY MEMBER"/>
    <property type="match status" value="1"/>
</dbReference>
<dbReference type="SUPFAM" id="SSF63418">
    <property type="entry name" value="MurE/MurF N-terminal domain"/>
    <property type="match status" value="1"/>
</dbReference>
<keyword evidence="5 7" id="KW-0131">Cell cycle</keyword>
<dbReference type="GO" id="GO:0071555">
    <property type="term" value="P:cell wall organization"/>
    <property type="evidence" value="ECO:0007669"/>
    <property type="project" value="UniProtKB-KW"/>
</dbReference>
<dbReference type="OrthoDB" id="9800958at2"/>
<evidence type="ECO:0000256" key="6">
    <source>
        <dbReference type="ARBA" id="ARBA00023316"/>
    </source>
</evidence>
<accession>A0A3P3VZD5</accession>
<comment type="pathway">
    <text evidence="7 8">Cell wall biogenesis; peptidoglycan biosynthesis.</text>
</comment>
<dbReference type="SUPFAM" id="SSF53623">
    <property type="entry name" value="MurD-like peptide ligases, catalytic domain"/>
    <property type="match status" value="1"/>
</dbReference>
<dbReference type="Gene3D" id="3.90.190.20">
    <property type="entry name" value="Mur ligase, C-terminal domain"/>
    <property type="match status" value="1"/>
</dbReference>
<dbReference type="Pfam" id="PF01225">
    <property type="entry name" value="Mur_ligase"/>
    <property type="match status" value="1"/>
</dbReference>
<dbReference type="Gene3D" id="3.40.1190.10">
    <property type="entry name" value="Mur-like, catalytic domain"/>
    <property type="match status" value="1"/>
</dbReference>
<evidence type="ECO:0000256" key="5">
    <source>
        <dbReference type="ARBA" id="ARBA00023306"/>
    </source>
</evidence>
<dbReference type="NCBIfam" id="TIGR01085">
    <property type="entry name" value="murE"/>
    <property type="match status" value="1"/>
</dbReference>
<dbReference type="GO" id="GO:0000287">
    <property type="term" value="F:magnesium ion binding"/>
    <property type="evidence" value="ECO:0007669"/>
    <property type="project" value="UniProtKB-UniRule"/>
</dbReference>
<feature type="domain" description="Mur ligase C-terminal" evidence="10">
    <location>
        <begin position="382"/>
        <end position="509"/>
    </location>
</feature>
<dbReference type="EC" id="6.3.2.-" evidence="7"/>
<dbReference type="GO" id="GO:0016881">
    <property type="term" value="F:acid-amino acid ligase activity"/>
    <property type="evidence" value="ECO:0007669"/>
    <property type="project" value="UniProtKB-UniRule"/>
</dbReference>
<feature type="binding site" evidence="7">
    <location>
        <position position="228"/>
    </location>
    <ligand>
        <name>UDP-N-acetyl-alpha-D-muramoyl-L-alanyl-D-glutamate</name>
        <dbReference type="ChEBI" id="CHEBI:83900"/>
    </ligand>
</feature>
<keyword evidence="2 7" id="KW-0132">Cell division</keyword>
<dbReference type="SUPFAM" id="SSF53244">
    <property type="entry name" value="MurD-like peptide ligases, peptide-binding domain"/>
    <property type="match status" value="1"/>
</dbReference>
<dbReference type="InterPro" id="IPR004101">
    <property type="entry name" value="Mur_ligase_C"/>
</dbReference>
<dbReference type="Pfam" id="PF08245">
    <property type="entry name" value="Mur_ligase_M"/>
    <property type="match status" value="1"/>
</dbReference>
<keyword evidence="6 7" id="KW-0961">Cell wall biogenesis/degradation</keyword>
<feature type="binding site" evidence="7">
    <location>
        <position position="236"/>
    </location>
    <ligand>
        <name>UDP-N-acetyl-alpha-D-muramoyl-L-alanyl-D-glutamate</name>
        <dbReference type="ChEBI" id="CHEBI:83900"/>
    </ligand>
</feature>
<keyword evidence="3 7" id="KW-0133">Cell shape</keyword>
<comment type="function">
    <text evidence="7">Catalyzes the addition of an amino acid to the nucleotide precursor UDP-N-acetylmuramoyl-L-alanyl-D-glutamate (UMAG) in the biosynthesis of bacterial cell-wall peptidoglycan.</text>
</comment>
<comment type="PTM">
    <text evidence="7">Carboxylation is probably crucial for Mg(2+) binding and, consequently, for the gamma-phosphate positioning of ATP.</text>
</comment>
<comment type="caution">
    <text evidence="12">The sequence shown here is derived from an EMBL/GenBank/DDBJ whole genome shotgun (WGS) entry which is preliminary data.</text>
</comment>
<dbReference type="GO" id="GO:0051301">
    <property type="term" value="P:cell division"/>
    <property type="evidence" value="ECO:0007669"/>
    <property type="project" value="UniProtKB-KW"/>
</dbReference>
<dbReference type="GO" id="GO:0005524">
    <property type="term" value="F:ATP binding"/>
    <property type="evidence" value="ECO:0007669"/>
    <property type="project" value="UniProtKB-UniRule"/>
</dbReference>
<keyword evidence="13" id="KW-1185">Reference proteome</keyword>